<organism evidence="1 2">
    <name type="scientific">Rhizophagus clarus</name>
    <dbReference type="NCBI Taxonomy" id="94130"/>
    <lineage>
        <taxon>Eukaryota</taxon>
        <taxon>Fungi</taxon>
        <taxon>Fungi incertae sedis</taxon>
        <taxon>Mucoromycota</taxon>
        <taxon>Glomeromycotina</taxon>
        <taxon>Glomeromycetes</taxon>
        <taxon>Glomerales</taxon>
        <taxon>Glomeraceae</taxon>
        <taxon>Rhizophagus</taxon>
    </lineage>
</organism>
<protein>
    <submittedName>
        <fullName evidence="1">Uncharacterized protein</fullName>
    </submittedName>
</protein>
<keyword evidence="2" id="KW-1185">Reference proteome</keyword>
<name>A0A2Z6S6G0_9GLOM</name>
<reference evidence="1 2" key="1">
    <citation type="submission" date="2017-11" db="EMBL/GenBank/DDBJ databases">
        <title>The genome of Rhizophagus clarus HR1 reveals common genetic basis of auxotrophy among arbuscular mycorrhizal fungi.</title>
        <authorList>
            <person name="Kobayashi Y."/>
        </authorList>
    </citation>
    <scope>NUCLEOTIDE SEQUENCE [LARGE SCALE GENOMIC DNA]</scope>
    <source>
        <strain evidence="1 2">HR1</strain>
    </source>
</reference>
<accession>A0A2Z6S6G0</accession>
<sequence>MIENRIKYNTTNSQEASVRNESFKRYSDTSIRMGNVFKIIETNSIFQCQIQEKPPVIKAKLIAIIMTLLCLDRMKAHDSDDHSNIVDKLAKETYSKECLVIDPKLLVYNGSIYWNHKPIERNITLMVKDIKETQYIEQFLTLNRNRYFILLSDLESFDWSLTFRYIKDKFDDTFAFDSRFNFFKIKLHAKELPTQDNLCK</sequence>
<dbReference type="EMBL" id="BEXD01003966">
    <property type="protein sequence ID" value="GBC04770.1"/>
    <property type="molecule type" value="Genomic_DNA"/>
</dbReference>
<comment type="caution">
    <text evidence="1">The sequence shown here is derived from an EMBL/GenBank/DDBJ whole genome shotgun (WGS) entry which is preliminary data.</text>
</comment>
<evidence type="ECO:0000313" key="2">
    <source>
        <dbReference type="Proteomes" id="UP000247702"/>
    </source>
</evidence>
<evidence type="ECO:0000313" key="1">
    <source>
        <dbReference type="EMBL" id="GBC04770.1"/>
    </source>
</evidence>
<dbReference type="Proteomes" id="UP000247702">
    <property type="component" value="Unassembled WGS sequence"/>
</dbReference>
<dbReference type="AlphaFoldDB" id="A0A2Z6S6G0"/>
<gene>
    <name evidence="1" type="ORF">RclHR1_05860008</name>
</gene>
<proteinExistence type="predicted"/>